<feature type="transmembrane region" description="Helical" evidence="9">
    <location>
        <begin position="69"/>
        <end position="92"/>
    </location>
</feature>
<dbReference type="GO" id="GO:0016020">
    <property type="term" value="C:membrane"/>
    <property type="evidence" value="ECO:0007669"/>
    <property type="project" value="InterPro"/>
</dbReference>
<dbReference type="Proteomes" id="UP000605992">
    <property type="component" value="Unassembled WGS sequence"/>
</dbReference>
<evidence type="ECO:0000256" key="6">
    <source>
        <dbReference type="ARBA" id="ARBA00022777"/>
    </source>
</evidence>
<dbReference type="PANTHER" id="PTHR24421">
    <property type="entry name" value="NITRATE/NITRITE SENSOR PROTEIN NARX-RELATED"/>
    <property type="match status" value="1"/>
</dbReference>
<dbReference type="GO" id="GO:0005524">
    <property type="term" value="F:ATP binding"/>
    <property type="evidence" value="ECO:0007669"/>
    <property type="project" value="UniProtKB-KW"/>
</dbReference>
<organism evidence="11 12">
    <name type="scientific">Planotetraspora thailandica</name>
    <dbReference type="NCBI Taxonomy" id="487172"/>
    <lineage>
        <taxon>Bacteria</taxon>
        <taxon>Bacillati</taxon>
        <taxon>Actinomycetota</taxon>
        <taxon>Actinomycetes</taxon>
        <taxon>Streptosporangiales</taxon>
        <taxon>Streptosporangiaceae</taxon>
        <taxon>Planotetraspora</taxon>
    </lineage>
</organism>
<keyword evidence="3" id="KW-0597">Phosphoprotein</keyword>
<keyword evidence="9" id="KW-1133">Transmembrane helix</keyword>
<feature type="transmembrane region" description="Helical" evidence="9">
    <location>
        <begin position="98"/>
        <end position="117"/>
    </location>
</feature>
<reference evidence="11" key="1">
    <citation type="submission" date="2021-01" db="EMBL/GenBank/DDBJ databases">
        <title>Whole genome shotgun sequence of Planotetraspora thailandica NBRC 104271.</title>
        <authorList>
            <person name="Komaki H."/>
            <person name="Tamura T."/>
        </authorList>
    </citation>
    <scope>NUCLEOTIDE SEQUENCE</scope>
    <source>
        <strain evidence="11">NBRC 104271</strain>
    </source>
</reference>
<evidence type="ECO:0000256" key="7">
    <source>
        <dbReference type="ARBA" id="ARBA00022840"/>
    </source>
</evidence>
<protein>
    <recommendedName>
        <fullName evidence="2">histidine kinase</fullName>
        <ecNumber evidence="2">2.7.13.3</ecNumber>
    </recommendedName>
</protein>
<evidence type="ECO:0000256" key="9">
    <source>
        <dbReference type="SAM" id="Phobius"/>
    </source>
</evidence>
<dbReference type="InterPro" id="IPR011712">
    <property type="entry name" value="Sig_transdc_His_kin_sub3_dim/P"/>
</dbReference>
<evidence type="ECO:0000313" key="12">
    <source>
        <dbReference type="Proteomes" id="UP000605992"/>
    </source>
</evidence>
<feature type="domain" description="Signal transduction histidine kinase subgroup 3 dimerisation and phosphoacceptor" evidence="10">
    <location>
        <begin position="199"/>
        <end position="261"/>
    </location>
</feature>
<dbReference type="EC" id="2.7.13.3" evidence="2"/>
<proteinExistence type="predicted"/>
<evidence type="ECO:0000256" key="5">
    <source>
        <dbReference type="ARBA" id="ARBA00022741"/>
    </source>
</evidence>
<feature type="transmembrane region" description="Helical" evidence="9">
    <location>
        <begin position="45"/>
        <end position="62"/>
    </location>
</feature>
<keyword evidence="9" id="KW-0812">Transmembrane</keyword>
<keyword evidence="6" id="KW-0418">Kinase</keyword>
<keyword evidence="4" id="KW-0808">Transferase</keyword>
<dbReference type="GO" id="GO:0000155">
    <property type="term" value="F:phosphorelay sensor kinase activity"/>
    <property type="evidence" value="ECO:0007669"/>
    <property type="project" value="InterPro"/>
</dbReference>
<feature type="transmembrane region" description="Helical" evidence="9">
    <location>
        <begin position="156"/>
        <end position="177"/>
    </location>
</feature>
<feature type="transmembrane region" description="Helical" evidence="9">
    <location>
        <begin position="126"/>
        <end position="144"/>
    </location>
</feature>
<dbReference type="SUPFAM" id="SSF55874">
    <property type="entry name" value="ATPase domain of HSP90 chaperone/DNA topoisomerase II/histidine kinase"/>
    <property type="match status" value="1"/>
</dbReference>
<accession>A0A8J3XUY6</accession>
<evidence type="ECO:0000259" key="10">
    <source>
        <dbReference type="Pfam" id="PF07730"/>
    </source>
</evidence>
<dbReference type="Pfam" id="PF07730">
    <property type="entry name" value="HisKA_3"/>
    <property type="match status" value="1"/>
</dbReference>
<dbReference type="RefSeq" id="WP_203943975.1">
    <property type="nucleotide sequence ID" value="NZ_BOOR01000010.1"/>
</dbReference>
<evidence type="ECO:0000256" key="4">
    <source>
        <dbReference type="ARBA" id="ARBA00022679"/>
    </source>
</evidence>
<sequence length="411" mass="43775">MTRWIRRRSAQEVFADFLLWTVVCLPMVFLPGDPYDWEPLSGDDLVAVALAGVSVVTFAVLISRAAPLASMLVVLVMGPWQATKALATVHLWPLDTLVRVGPLNGFTIAIVAFSYLAGRRMARPRTVLGVFGAIFAIGGLLTLISTNGPAPKETVWVPILTGVLITSVLPWMAGLYVRQRQDQRERERRMVAAQARLRERARIAQDMHDSLGHELALIALRAGALEMAPDLAECHRAAASELRQAAGATTARLRQVIGVLADDGGPTDDGGRAPLAPHGEDIAALVERARSSGMTVELAGDPSLAADDDWEGSLVRNAAYRVVQEAITNAARHAPGAPVSVRVDRTPGTVTVSVSNPAPAGAIGDGTGLVGLRERVRLAGGAFNAGPRGGRFEAVARLPYEPGDEKRREPA</sequence>
<gene>
    <name evidence="11" type="ORF">Pth03_21380</name>
</gene>
<keyword evidence="5" id="KW-0547">Nucleotide-binding</keyword>
<feature type="transmembrane region" description="Helical" evidence="9">
    <location>
        <begin position="12"/>
        <end position="30"/>
    </location>
</feature>
<dbReference type="CDD" id="cd16917">
    <property type="entry name" value="HATPase_UhpB-NarQ-NarX-like"/>
    <property type="match status" value="1"/>
</dbReference>
<keyword evidence="9" id="KW-0472">Membrane</keyword>
<keyword evidence="8" id="KW-0902">Two-component regulatory system</keyword>
<dbReference type="InterPro" id="IPR036890">
    <property type="entry name" value="HATPase_C_sf"/>
</dbReference>
<dbReference type="Gene3D" id="1.20.5.1930">
    <property type="match status" value="1"/>
</dbReference>
<dbReference type="PANTHER" id="PTHR24421:SF10">
    <property type="entry name" value="NITRATE_NITRITE SENSOR PROTEIN NARQ"/>
    <property type="match status" value="1"/>
</dbReference>
<evidence type="ECO:0000256" key="8">
    <source>
        <dbReference type="ARBA" id="ARBA00023012"/>
    </source>
</evidence>
<evidence type="ECO:0000313" key="11">
    <source>
        <dbReference type="EMBL" id="GII53749.1"/>
    </source>
</evidence>
<dbReference type="GO" id="GO:0046983">
    <property type="term" value="F:protein dimerization activity"/>
    <property type="evidence" value="ECO:0007669"/>
    <property type="project" value="InterPro"/>
</dbReference>
<dbReference type="Gene3D" id="3.30.565.10">
    <property type="entry name" value="Histidine kinase-like ATPase, C-terminal domain"/>
    <property type="match status" value="1"/>
</dbReference>
<dbReference type="InterPro" id="IPR050482">
    <property type="entry name" value="Sensor_HK_TwoCompSys"/>
</dbReference>
<name>A0A8J3XUY6_9ACTN</name>
<comment type="caution">
    <text evidence="11">The sequence shown here is derived from an EMBL/GenBank/DDBJ whole genome shotgun (WGS) entry which is preliminary data.</text>
</comment>
<evidence type="ECO:0000256" key="3">
    <source>
        <dbReference type="ARBA" id="ARBA00022553"/>
    </source>
</evidence>
<keyword evidence="12" id="KW-1185">Reference proteome</keyword>
<keyword evidence="7" id="KW-0067">ATP-binding</keyword>
<evidence type="ECO:0000256" key="1">
    <source>
        <dbReference type="ARBA" id="ARBA00000085"/>
    </source>
</evidence>
<evidence type="ECO:0000256" key="2">
    <source>
        <dbReference type="ARBA" id="ARBA00012438"/>
    </source>
</evidence>
<comment type="catalytic activity">
    <reaction evidence="1">
        <text>ATP + protein L-histidine = ADP + protein N-phospho-L-histidine.</text>
        <dbReference type="EC" id="2.7.13.3"/>
    </reaction>
</comment>
<dbReference type="AlphaFoldDB" id="A0A8J3XUY6"/>
<dbReference type="EMBL" id="BOOR01000010">
    <property type="protein sequence ID" value="GII53749.1"/>
    <property type="molecule type" value="Genomic_DNA"/>
</dbReference>